<name>A0A6A5QS70_AMPQU</name>
<dbReference type="Proteomes" id="UP000800096">
    <property type="component" value="Unassembled WGS sequence"/>
</dbReference>
<dbReference type="OrthoDB" id="3796041at2759"/>
<organism evidence="1 2">
    <name type="scientific">Ampelomyces quisqualis</name>
    <name type="common">Powdery mildew agent</name>
    <dbReference type="NCBI Taxonomy" id="50730"/>
    <lineage>
        <taxon>Eukaryota</taxon>
        <taxon>Fungi</taxon>
        <taxon>Dikarya</taxon>
        <taxon>Ascomycota</taxon>
        <taxon>Pezizomycotina</taxon>
        <taxon>Dothideomycetes</taxon>
        <taxon>Pleosporomycetidae</taxon>
        <taxon>Pleosporales</taxon>
        <taxon>Pleosporineae</taxon>
        <taxon>Phaeosphaeriaceae</taxon>
        <taxon>Ampelomyces</taxon>
    </lineage>
</organism>
<dbReference type="EMBL" id="ML979134">
    <property type="protein sequence ID" value="KAF1917708.1"/>
    <property type="molecule type" value="Genomic_DNA"/>
</dbReference>
<accession>A0A6A5QS70</accession>
<gene>
    <name evidence="1" type="ORF">BDU57DRAFT_514106</name>
</gene>
<evidence type="ECO:0000313" key="1">
    <source>
        <dbReference type="EMBL" id="KAF1917708.1"/>
    </source>
</evidence>
<reference evidence="1" key="1">
    <citation type="journal article" date="2020" name="Stud. Mycol.">
        <title>101 Dothideomycetes genomes: a test case for predicting lifestyles and emergence of pathogens.</title>
        <authorList>
            <person name="Haridas S."/>
            <person name="Albert R."/>
            <person name="Binder M."/>
            <person name="Bloem J."/>
            <person name="Labutti K."/>
            <person name="Salamov A."/>
            <person name="Andreopoulos B."/>
            <person name="Baker S."/>
            <person name="Barry K."/>
            <person name="Bills G."/>
            <person name="Bluhm B."/>
            <person name="Cannon C."/>
            <person name="Castanera R."/>
            <person name="Culley D."/>
            <person name="Daum C."/>
            <person name="Ezra D."/>
            <person name="Gonzalez J."/>
            <person name="Henrissat B."/>
            <person name="Kuo A."/>
            <person name="Liang C."/>
            <person name="Lipzen A."/>
            <person name="Lutzoni F."/>
            <person name="Magnuson J."/>
            <person name="Mondo S."/>
            <person name="Nolan M."/>
            <person name="Ohm R."/>
            <person name="Pangilinan J."/>
            <person name="Park H.-J."/>
            <person name="Ramirez L."/>
            <person name="Alfaro M."/>
            <person name="Sun H."/>
            <person name="Tritt A."/>
            <person name="Yoshinaga Y."/>
            <person name="Zwiers L.-H."/>
            <person name="Turgeon B."/>
            <person name="Goodwin S."/>
            <person name="Spatafora J."/>
            <person name="Crous P."/>
            <person name="Grigoriev I."/>
        </authorList>
    </citation>
    <scope>NUCLEOTIDE SEQUENCE</scope>
    <source>
        <strain evidence="1">HMLAC05119</strain>
    </source>
</reference>
<sequence length="355" mass="41136">MYPTNHLTATDHLPTFVIFSLHKSTMDTEKNIPTVASDLNINDLVHLEAQLERKLERIPMYIVPSLTINDVLLSTLQVLQNPATPPDLQLPFLWRNRATIDRDNAHPIKNDSSQSLNITRAIFFYHMQEAHQFQRYHDTSRWNLALFTALLCVDAIMPAQVSVEHEARLFMISYLAAVMERHNMPTVFYKREEFIKLWKASKWSMFQYFRAGQSKLLKKEMSQLNAEWEVELDYAMRVMGKREYYVRVAPFVRSVVPGREDQGQVQIHLEGGAIKEDESSESMEKVDIREKNELLEALMVPLEAEPFKRHQEDQDTMTPVDMSVAIAAMQMVRPGDMLPVLLRFFPVAEVADVLE</sequence>
<protein>
    <submittedName>
        <fullName evidence="1">Uncharacterized protein</fullName>
    </submittedName>
</protein>
<dbReference type="AlphaFoldDB" id="A0A6A5QS70"/>
<keyword evidence="2" id="KW-1185">Reference proteome</keyword>
<evidence type="ECO:0000313" key="2">
    <source>
        <dbReference type="Proteomes" id="UP000800096"/>
    </source>
</evidence>
<proteinExistence type="predicted"/>